<accession>A0A6C0KYB0</accession>
<sequence length="183" mass="20402">MYMSRLFQPIPAKPAFGVLQKNYCASDYIKNKTLKQTFSYSIKNKTRTNLTQNQLMNLKNCELFNSMVYNVYSLDNTELISGLYSKENLNGVVSICSVGNANSSGITPCNSTNTIVGTNQPFYTYYNIDPNGYLFGNTECGLKNYTNYMQITQPSVNSIVPLSKCIKTCISTADKICSNVCAK</sequence>
<evidence type="ECO:0000313" key="1">
    <source>
        <dbReference type="EMBL" id="QHU21494.1"/>
    </source>
</evidence>
<dbReference type="AlphaFoldDB" id="A0A6C0KYB0"/>
<protein>
    <submittedName>
        <fullName evidence="1">Uncharacterized protein</fullName>
    </submittedName>
</protein>
<organism evidence="1">
    <name type="scientific">viral metagenome</name>
    <dbReference type="NCBI Taxonomy" id="1070528"/>
    <lineage>
        <taxon>unclassified sequences</taxon>
        <taxon>metagenomes</taxon>
        <taxon>organismal metagenomes</taxon>
    </lineage>
</organism>
<name>A0A6C0KYB0_9ZZZZ</name>
<reference evidence="1" key="1">
    <citation type="journal article" date="2020" name="Nature">
        <title>Giant virus diversity and host interactions through global metagenomics.</title>
        <authorList>
            <person name="Schulz F."/>
            <person name="Roux S."/>
            <person name="Paez-Espino D."/>
            <person name="Jungbluth S."/>
            <person name="Walsh D.A."/>
            <person name="Denef V.J."/>
            <person name="McMahon K.D."/>
            <person name="Konstantinidis K.T."/>
            <person name="Eloe-Fadrosh E.A."/>
            <person name="Kyrpides N.C."/>
            <person name="Woyke T."/>
        </authorList>
    </citation>
    <scope>NUCLEOTIDE SEQUENCE</scope>
    <source>
        <strain evidence="1">GVMAG-S-3300013094-109</strain>
    </source>
</reference>
<proteinExistence type="predicted"/>
<dbReference type="EMBL" id="MN740990">
    <property type="protein sequence ID" value="QHU21494.1"/>
    <property type="molecule type" value="Genomic_DNA"/>
</dbReference>